<proteinExistence type="inferred from homology"/>
<reference evidence="8" key="1">
    <citation type="submission" date="2014-10" db="EMBL/GenBank/DDBJ databases">
        <title>The plastid genome of Lepidodinium chlorophorum.</title>
        <authorList>
            <person name="Kamikawa R."/>
            <person name="Tanifuji G."/>
            <person name="Kawachi M."/>
            <person name="Miyashita M."/>
            <person name="Hashimoto T."/>
            <person name="Inagaki Y."/>
        </authorList>
    </citation>
    <scope>NUCLEOTIDE SEQUENCE</scope>
</reference>
<dbReference type="GO" id="GO:1990904">
    <property type="term" value="C:ribonucleoprotein complex"/>
    <property type="evidence" value="ECO:0007669"/>
    <property type="project" value="UniProtKB-KW"/>
</dbReference>
<dbReference type="Pfam" id="PF00673">
    <property type="entry name" value="Ribosomal_L5_C"/>
    <property type="match status" value="1"/>
</dbReference>
<dbReference type="RefSeq" id="YP_009139328.1">
    <property type="nucleotide sequence ID" value="NC_027093.1"/>
</dbReference>
<dbReference type="GO" id="GO:0009507">
    <property type="term" value="C:chloroplast"/>
    <property type="evidence" value="ECO:0007669"/>
    <property type="project" value="UniProtKB-SubCell"/>
</dbReference>
<dbReference type="InterPro" id="IPR022803">
    <property type="entry name" value="Ribosomal_uL5_dom_sf"/>
</dbReference>
<evidence type="ECO:0000256" key="4">
    <source>
        <dbReference type="HAMAP-Rule" id="MF_01333"/>
    </source>
</evidence>
<dbReference type="Pfam" id="PF00281">
    <property type="entry name" value="Ribosomal_L5"/>
    <property type="match status" value="1"/>
</dbReference>
<dbReference type="FunFam" id="3.30.1440.10:FF:000001">
    <property type="entry name" value="50S ribosomal protein L5"/>
    <property type="match status" value="1"/>
</dbReference>
<dbReference type="InterPro" id="IPR020929">
    <property type="entry name" value="Ribosomal_uL5_CS"/>
</dbReference>
<dbReference type="EMBL" id="LC008447">
    <property type="protein sequence ID" value="BAR72302.1"/>
    <property type="molecule type" value="Genomic_DNA"/>
</dbReference>
<comment type="subunit">
    <text evidence="4">Part of the 50S ribosomal subunit; contacts the 5S rRNA.</text>
</comment>
<protein>
    <recommendedName>
        <fullName evidence="4">Large ribosomal subunit protein uL5c</fullName>
    </recommendedName>
</protein>
<evidence type="ECO:0000256" key="1">
    <source>
        <dbReference type="ARBA" id="ARBA00008553"/>
    </source>
</evidence>
<dbReference type="PIRSF" id="PIRSF002161">
    <property type="entry name" value="Ribosomal_L5"/>
    <property type="match status" value="1"/>
</dbReference>
<dbReference type="Gene3D" id="3.30.1440.10">
    <property type="match status" value="1"/>
</dbReference>
<dbReference type="GO" id="GO:0003735">
    <property type="term" value="F:structural constituent of ribosome"/>
    <property type="evidence" value="ECO:0007669"/>
    <property type="project" value="InterPro"/>
</dbReference>
<dbReference type="GO" id="GO:0006412">
    <property type="term" value="P:translation"/>
    <property type="evidence" value="ECO:0007669"/>
    <property type="project" value="UniProtKB-UniRule"/>
</dbReference>
<dbReference type="SUPFAM" id="SSF55282">
    <property type="entry name" value="RL5-like"/>
    <property type="match status" value="1"/>
</dbReference>
<dbReference type="GO" id="GO:0005840">
    <property type="term" value="C:ribosome"/>
    <property type="evidence" value="ECO:0007669"/>
    <property type="project" value="UniProtKB-KW"/>
</dbReference>
<comment type="function">
    <text evidence="4">Binds 5S rRNA, forms part of the central protuberance of the 50S subunit.</text>
</comment>
<evidence type="ECO:0000313" key="8">
    <source>
        <dbReference type="EMBL" id="BAR72302.1"/>
    </source>
</evidence>
<accession>A0A0F7R601</accession>
<evidence type="ECO:0000259" key="6">
    <source>
        <dbReference type="Pfam" id="PF00281"/>
    </source>
</evidence>
<evidence type="ECO:0000256" key="2">
    <source>
        <dbReference type="ARBA" id="ARBA00022980"/>
    </source>
</evidence>
<gene>
    <name evidence="4 8" type="primary">rpl5</name>
</gene>
<keyword evidence="3 4" id="KW-0687">Ribonucleoprotein</keyword>
<organism evidence="8">
    <name type="scientific">Lepidodinium chlorophorum</name>
    <name type="common">Dinoflagellate</name>
    <name type="synonym">Gymnodinium chlorophorum</name>
    <dbReference type="NCBI Taxonomy" id="107758"/>
    <lineage>
        <taxon>Eukaryota</taxon>
        <taxon>Sar</taxon>
        <taxon>Alveolata</taxon>
        <taxon>Dinophyceae</taxon>
        <taxon>Gymnodiniales</taxon>
        <taxon>Gymnodiniaceae</taxon>
        <taxon>Lepidodinium</taxon>
    </lineage>
</organism>
<keyword evidence="8" id="KW-0934">Plastid</keyword>
<feature type="domain" description="Large ribosomal subunit protein uL5 N-terminal" evidence="6">
    <location>
        <begin position="28"/>
        <end position="82"/>
    </location>
</feature>
<comment type="subcellular location">
    <subcellularLocation>
        <location evidence="4">Plastid</location>
        <location evidence="4">Chloroplast</location>
    </subcellularLocation>
</comment>
<dbReference type="InterPro" id="IPR002132">
    <property type="entry name" value="Ribosomal_uL5"/>
</dbReference>
<keyword evidence="8" id="KW-0150">Chloroplast</keyword>
<dbReference type="HAMAP" id="MF_01333_B">
    <property type="entry name" value="Ribosomal_uL5_B"/>
    <property type="match status" value="1"/>
</dbReference>
<keyword evidence="2 4" id="KW-0689">Ribosomal protein</keyword>
<geneLocation type="chloroplast" evidence="8"/>
<dbReference type="AlphaFoldDB" id="A0A0F7R601"/>
<dbReference type="PROSITE" id="PS00358">
    <property type="entry name" value="RIBOSOMAL_L5"/>
    <property type="match status" value="1"/>
</dbReference>
<dbReference type="InterPro" id="IPR020930">
    <property type="entry name" value="Ribosomal_uL5_bac-type"/>
</dbReference>
<keyword evidence="4" id="KW-0699">rRNA-binding</keyword>
<name>A0A0F7R601_LEPCH</name>
<comment type="similarity">
    <text evidence="1 4 5">Belongs to the universal ribosomal protein uL5 family.</text>
</comment>
<sequence>MKQRLKKVYQKLIGTKLKHYLKFSNITNIHQIPKIKKIVINRRVGAQSLKMVETLRLELSYISGQSGMITHSRSSVAGFKIRNKVPVGIIVTLRGERMYAFFDRLVNLRLPRIRDFRGVSTRNFDGDGNFNIGLTEQLIFPEISYEQINQLCGIDISTVISSKVDLQSKVLLIILGIPFRE</sequence>
<dbReference type="GO" id="GO:0019843">
    <property type="term" value="F:rRNA binding"/>
    <property type="evidence" value="ECO:0007669"/>
    <property type="project" value="UniProtKB-UniRule"/>
</dbReference>
<dbReference type="InterPro" id="IPR031309">
    <property type="entry name" value="Ribosomal_uL5_C"/>
</dbReference>
<feature type="domain" description="Large ribosomal subunit protein uL5 C-terminal" evidence="7">
    <location>
        <begin position="86"/>
        <end position="179"/>
    </location>
</feature>
<evidence type="ECO:0000256" key="5">
    <source>
        <dbReference type="RuleBase" id="RU003930"/>
    </source>
</evidence>
<evidence type="ECO:0000256" key="3">
    <source>
        <dbReference type="ARBA" id="ARBA00023274"/>
    </source>
</evidence>
<dbReference type="PANTHER" id="PTHR11994">
    <property type="entry name" value="60S RIBOSOMAL PROTEIN L11-RELATED"/>
    <property type="match status" value="1"/>
</dbReference>
<keyword evidence="4" id="KW-0694">RNA-binding</keyword>
<dbReference type="InterPro" id="IPR031310">
    <property type="entry name" value="Ribosomal_uL5_N"/>
</dbReference>
<dbReference type="NCBIfam" id="NF000585">
    <property type="entry name" value="PRK00010.1"/>
    <property type="match status" value="1"/>
</dbReference>
<dbReference type="GeneID" id="24286233"/>
<evidence type="ECO:0000259" key="7">
    <source>
        <dbReference type="Pfam" id="PF00673"/>
    </source>
</evidence>